<accession>V5YPJ8</accession>
<sequence length="199" mass="22142">MSERLFFIIEGGKALELVKKHIADRVDSVERAKALARELGAADVSTSRADGKIVAVKFNGAPHPDFKKPTKWGSQPRKGTEWEKRFAAQEGYEHDSYLIMKGLDIPSGINYSYKGGSGSRLIGVPFTECGFLFLGKDGPYAMWIPDIESEVQADLAKGYTVEEPALSFKPEFDGCRRIKVEEWEYLVAKHNLEKARAAA</sequence>
<organism evidence="1">
    <name type="scientific">Burkholderia sp. M701</name>
    <dbReference type="NCBI Taxonomy" id="326454"/>
    <lineage>
        <taxon>Bacteria</taxon>
        <taxon>Pseudomonadati</taxon>
        <taxon>Pseudomonadota</taxon>
        <taxon>Betaproteobacteria</taxon>
        <taxon>Burkholderiales</taxon>
        <taxon>Burkholderiaceae</taxon>
        <taxon>Burkholderia</taxon>
    </lineage>
</organism>
<name>V5YPJ8_9BURK</name>
<evidence type="ECO:0000313" key="1">
    <source>
        <dbReference type="EMBL" id="BAO18866.1"/>
    </source>
</evidence>
<keyword evidence="1" id="KW-0614">Plasmid</keyword>
<dbReference type="AlphaFoldDB" id="V5YPJ8"/>
<geneLocation type="plasmid" evidence="1">
    <name>pM7012</name>
</geneLocation>
<reference evidence="1" key="1">
    <citation type="journal article" date="2014" name="Microbiology">
        <title>A 2,4-dichlorophenoxyacetic acid degradation plasmid pM7012 discloses distribution of an unclassified megaplasmid group across bacterial species.</title>
        <authorList>
            <person name="Sakai Y."/>
            <person name="Ogawa N."/>
            <person name="Shimomura Y."/>
            <person name="Fujii T."/>
        </authorList>
    </citation>
    <scope>NUCLEOTIDE SEQUENCE</scope>
    <source>
        <strain evidence="1">M701</strain>
    </source>
</reference>
<protein>
    <submittedName>
        <fullName evidence="1">Uncharacterized protein</fullName>
    </submittedName>
</protein>
<reference evidence="1" key="2">
    <citation type="submission" date="2024-06" db="EMBL/GenBank/DDBJ databases">
        <authorList>
            <person name="Sakai Y."/>
            <person name="Fujii T."/>
        </authorList>
    </citation>
    <scope>NUCLEOTIDE SEQUENCE</scope>
    <source>
        <strain evidence="1">M701</strain>
        <plasmid evidence="1">pM7012</plasmid>
    </source>
</reference>
<dbReference type="EMBL" id="AB853026">
    <property type="protein sequence ID" value="BAO18866.1"/>
    <property type="molecule type" value="Genomic_DNA"/>
</dbReference>
<proteinExistence type="predicted"/>
<dbReference type="RefSeq" id="WP_023842409.1">
    <property type="nucleotide sequence ID" value="NC_022995.1"/>
</dbReference>